<evidence type="ECO:0000313" key="1">
    <source>
        <dbReference type="EMBL" id="NHN88286.1"/>
    </source>
</evidence>
<evidence type="ECO:0000313" key="2">
    <source>
        <dbReference type="Proteomes" id="UP000631653"/>
    </source>
</evidence>
<proteinExistence type="predicted"/>
<organism evidence="1 2">
    <name type="scientific">Acetobacter conturbans</name>
    <dbReference type="NCBI Taxonomy" id="1737472"/>
    <lineage>
        <taxon>Bacteria</taxon>
        <taxon>Pseudomonadati</taxon>
        <taxon>Pseudomonadota</taxon>
        <taxon>Alphaproteobacteria</taxon>
        <taxon>Acetobacterales</taxon>
        <taxon>Acetobacteraceae</taxon>
        <taxon>Acetobacter</taxon>
    </lineage>
</organism>
<accession>A0ABX0JY97</accession>
<dbReference type="RefSeq" id="WP_173569592.1">
    <property type="nucleotide sequence ID" value="NZ_WOSY01000005.1"/>
</dbReference>
<dbReference type="EMBL" id="WOSY01000005">
    <property type="protein sequence ID" value="NHN88286.1"/>
    <property type="molecule type" value="Genomic_DNA"/>
</dbReference>
<gene>
    <name evidence="1" type="ORF">GOB81_06545</name>
</gene>
<name>A0ABX0JY97_9PROT</name>
<keyword evidence="2" id="KW-1185">Reference proteome</keyword>
<comment type="caution">
    <text evidence="1">The sequence shown here is derived from an EMBL/GenBank/DDBJ whole genome shotgun (WGS) entry which is preliminary data.</text>
</comment>
<protein>
    <submittedName>
        <fullName evidence="1">Uncharacterized protein</fullName>
    </submittedName>
</protein>
<dbReference type="Proteomes" id="UP000631653">
    <property type="component" value="Unassembled WGS sequence"/>
</dbReference>
<sequence>MTSQGTRERVNEAENIPAILVTPMVRADVPIVFPLVAMGEPGLTLARWTRRARRLTIPETHQKNGAILARYSGRPGPCGIAFYRVEAPQSGAWRVLCVYRVVVITMGSSGPVTLALIHELSGLAAELGCTATRIHLSRPDPATIFGLCSSGYAGEAILLHKNITPAEVTPT</sequence>
<reference evidence="1 2" key="1">
    <citation type="journal article" date="2020" name="Int. J. Syst. Evol. Microbiol.">
        <title>Novel acetic acid bacteria from cider fermentations: Acetobacter conturbans sp. nov. and Acetobacter fallax sp. nov.</title>
        <authorList>
            <person name="Sombolestani A.S."/>
            <person name="Cleenwerck I."/>
            <person name="Cnockaert M."/>
            <person name="Borremans W."/>
            <person name="Wieme A.D."/>
            <person name="De Vuyst L."/>
            <person name="Vandamme P."/>
        </authorList>
    </citation>
    <scope>NUCLEOTIDE SEQUENCE [LARGE SCALE GENOMIC DNA]</scope>
    <source>
        <strain evidence="1 2">LMG 1627</strain>
    </source>
</reference>